<dbReference type="Proteomes" id="UP000319148">
    <property type="component" value="Unassembled WGS sequence"/>
</dbReference>
<dbReference type="InterPro" id="IPR033399">
    <property type="entry name" value="TP_0789-like"/>
</dbReference>
<accession>A0A501PJ13</accession>
<evidence type="ECO:0000259" key="2">
    <source>
        <dbReference type="Pfam" id="PF17131"/>
    </source>
</evidence>
<name>A0A501PJ13_9PROT</name>
<dbReference type="OrthoDB" id="9803781at2"/>
<gene>
    <name evidence="3" type="ORF">FIV46_09850</name>
</gene>
<sequence>MPKAAAFLSLLLLAGLPGLSAPAMAETAEEKGLAIAEEMDRRDLGYGDSVTELEMILTNRQGKTSMRYLKIKTLEVEDRDLGDKSLVIFDRPPDVKGTVLLTHSKILEPDDQWIYFPALGQKGRIKRIDSRSKSGPFMGSEFSYEDMSSREVGKYSYKWLRDEACGSMTCHVVESYPLYEGSGYTKIISWIDTDEYRVHKIEFFNRGGAHFKTLIMSKYQKYLDKYWRAHELYMVNKLTGKTTRLLMSRYDFQQGLEDIDFTKSRMKTAK</sequence>
<dbReference type="EMBL" id="VFIY01000010">
    <property type="protein sequence ID" value="TPD59914.1"/>
    <property type="molecule type" value="Genomic_DNA"/>
</dbReference>
<keyword evidence="3" id="KW-0449">Lipoprotein</keyword>
<keyword evidence="4" id="KW-1185">Reference proteome</keyword>
<evidence type="ECO:0000256" key="1">
    <source>
        <dbReference type="SAM" id="SignalP"/>
    </source>
</evidence>
<organism evidence="3 4">
    <name type="scientific">Emcibacter nanhaiensis</name>
    <dbReference type="NCBI Taxonomy" id="1505037"/>
    <lineage>
        <taxon>Bacteria</taxon>
        <taxon>Pseudomonadati</taxon>
        <taxon>Pseudomonadota</taxon>
        <taxon>Alphaproteobacteria</taxon>
        <taxon>Emcibacterales</taxon>
        <taxon>Emcibacteraceae</taxon>
        <taxon>Emcibacter</taxon>
    </lineage>
</organism>
<proteinExistence type="predicted"/>
<protein>
    <submittedName>
        <fullName evidence="3">Outer membrane lipoprotein-sorting protein</fullName>
    </submittedName>
</protein>
<keyword evidence="1" id="KW-0732">Signal</keyword>
<feature type="signal peptide" evidence="1">
    <location>
        <begin position="1"/>
        <end position="25"/>
    </location>
</feature>
<dbReference type="AlphaFoldDB" id="A0A501PJ13"/>
<reference evidence="4" key="1">
    <citation type="submission" date="2019-06" db="EMBL/GenBank/DDBJ databases">
        <title>The complete genome of Emcibacter congregatus ZYLT.</title>
        <authorList>
            <person name="Zhao Z."/>
        </authorList>
    </citation>
    <scope>NUCLEOTIDE SEQUENCE [LARGE SCALE GENOMIC DNA]</scope>
    <source>
        <strain evidence="4">MCCC 1A06723</strain>
    </source>
</reference>
<dbReference type="Gene3D" id="2.50.20.10">
    <property type="entry name" value="Lipoprotein localisation LolA/LolB/LppX"/>
    <property type="match status" value="1"/>
</dbReference>
<dbReference type="Pfam" id="PF17131">
    <property type="entry name" value="LolA_like"/>
    <property type="match status" value="1"/>
</dbReference>
<comment type="caution">
    <text evidence="3">The sequence shown here is derived from an EMBL/GenBank/DDBJ whole genome shotgun (WGS) entry which is preliminary data.</text>
</comment>
<evidence type="ECO:0000313" key="3">
    <source>
        <dbReference type="EMBL" id="TPD59914.1"/>
    </source>
</evidence>
<feature type="chain" id="PRO_5021382073" evidence="1">
    <location>
        <begin position="26"/>
        <end position="270"/>
    </location>
</feature>
<dbReference type="CDD" id="cd16329">
    <property type="entry name" value="LolA_like"/>
    <property type="match status" value="1"/>
</dbReference>
<feature type="domain" description="Uncharacterized protein TP-0789" evidence="2">
    <location>
        <begin position="83"/>
        <end position="267"/>
    </location>
</feature>
<evidence type="ECO:0000313" key="4">
    <source>
        <dbReference type="Proteomes" id="UP000319148"/>
    </source>
</evidence>